<evidence type="ECO:0000313" key="2">
    <source>
        <dbReference type="EMBL" id="EMO62110.1"/>
    </source>
</evidence>
<feature type="compositionally biased region" description="Basic and acidic residues" evidence="1">
    <location>
        <begin position="38"/>
        <end position="47"/>
    </location>
</feature>
<organism evidence="2 3">
    <name type="scientific">Leptospira borgpetersenii serovar Pomona str. 200901868</name>
    <dbReference type="NCBI Taxonomy" id="1192866"/>
    <lineage>
        <taxon>Bacteria</taxon>
        <taxon>Pseudomonadati</taxon>
        <taxon>Spirochaetota</taxon>
        <taxon>Spirochaetia</taxon>
        <taxon>Leptospirales</taxon>
        <taxon>Leptospiraceae</taxon>
        <taxon>Leptospira</taxon>
    </lineage>
</organism>
<dbReference type="AlphaFoldDB" id="M6VZ74"/>
<feature type="compositionally biased region" description="Basic and acidic residues" evidence="1">
    <location>
        <begin position="21"/>
        <end position="30"/>
    </location>
</feature>
<dbReference type="EMBL" id="AKWF02000085">
    <property type="protein sequence ID" value="EMO62110.1"/>
    <property type="molecule type" value="Genomic_DNA"/>
</dbReference>
<proteinExistence type="predicted"/>
<name>M6VZ74_LEPBO</name>
<dbReference type="STRING" id="1192866.LEP1GSC133_4889"/>
<accession>M6VZ74</accession>
<comment type="caution">
    <text evidence="2">The sequence shown here is derived from an EMBL/GenBank/DDBJ whole genome shotgun (WGS) entry which is preliminary data.</text>
</comment>
<sequence>MLKKSVYEFQNIFKFYNDRLESEESTKNRSETYPQFRESPRENRKPDKFGSIECPYYYFSRIRFLRLKLSGKKISFQ</sequence>
<evidence type="ECO:0000256" key="1">
    <source>
        <dbReference type="SAM" id="MobiDB-lite"/>
    </source>
</evidence>
<reference evidence="2 3" key="1">
    <citation type="submission" date="2013-01" db="EMBL/GenBank/DDBJ databases">
        <authorList>
            <person name="Harkins D.M."/>
            <person name="Durkin A.S."/>
            <person name="Brinkac L.M."/>
            <person name="Haft D.H."/>
            <person name="Selengut J.D."/>
            <person name="Sanka R."/>
            <person name="DePew J."/>
            <person name="Purushe J."/>
            <person name="Picardeau M."/>
            <person name="Werts C."/>
            <person name="Goarant C."/>
            <person name="Vinetz J.M."/>
            <person name="Sutton G.G."/>
            <person name="Nierman W.C."/>
            <person name="Fouts D.E."/>
        </authorList>
    </citation>
    <scope>NUCLEOTIDE SEQUENCE [LARGE SCALE GENOMIC DNA]</scope>
    <source>
        <strain evidence="2 3">200901868</strain>
    </source>
</reference>
<evidence type="ECO:0000313" key="3">
    <source>
        <dbReference type="Proteomes" id="UP000012159"/>
    </source>
</evidence>
<feature type="region of interest" description="Disordered" evidence="1">
    <location>
        <begin position="21"/>
        <end position="47"/>
    </location>
</feature>
<gene>
    <name evidence="2" type="ORF">LEP1GSC133_4889</name>
</gene>
<dbReference type="Proteomes" id="UP000012159">
    <property type="component" value="Unassembled WGS sequence"/>
</dbReference>
<protein>
    <submittedName>
        <fullName evidence="2">Uncharacterized protein</fullName>
    </submittedName>
</protein>